<accession>A0A918XQA3</accession>
<name>A0A918XQA3_9PROT</name>
<dbReference type="Proteomes" id="UP000630353">
    <property type="component" value="Unassembled WGS sequence"/>
</dbReference>
<reference evidence="1" key="1">
    <citation type="journal article" date="2014" name="Int. J. Syst. Evol. Microbiol.">
        <title>Complete genome sequence of Corynebacterium casei LMG S-19264T (=DSM 44701T), isolated from a smear-ripened cheese.</title>
        <authorList>
            <consortium name="US DOE Joint Genome Institute (JGI-PGF)"/>
            <person name="Walter F."/>
            <person name="Albersmeier A."/>
            <person name="Kalinowski J."/>
            <person name="Ruckert C."/>
        </authorList>
    </citation>
    <scope>NUCLEOTIDE SEQUENCE</scope>
    <source>
        <strain evidence="1">KCTC 42651</strain>
    </source>
</reference>
<organism evidence="1 2">
    <name type="scientific">Thalassobaculum fulvum</name>
    <dbReference type="NCBI Taxonomy" id="1633335"/>
    <lineage>
        <taxon>Bacteria</taxon>
        <taxon>Pseudomonadati</taxon>
        <taxon>Pseudomonadota</taxon>
        <taxon>Alphaproteobacteria</taxon>
        <taxon>Rhodospirillales</taxon>
        <taxon>Thalassobaculaceae</taxon>
        <taxon>Thalassobaculum</taxon>
    </lineage>
</organism>
<comment type="caution">
    <text evidence="1">The sequence shown here is derived from an EMBL/GenBank/DDBJ whole genome shotgun (WGS) entry which is preliminary data.</text>
</comment>
<evidence type="ECO:0000313" key="1">
    <source>
        <dbReference type="EMBL" id="GHD46718.1"/>
    </source>
</evidence>
<dbReference type="EMBL" id="BMZS01000003">
    <property type="protein sequence ID" value="GHD46718.1"/>
    <property type="molecule type" value="Genomic_DNA"/>
</dbReference>
<proteinExistence type="predicted"/>
<sequence>MLLPAPATAGSSELADRIAEALCYPPSAREMRLEPAADADYRRTARMAGAYRDIQGADARAWFRKSGDAAVCRSPADSAMTLYFCAPVSHAPGLLTKARPRLCE</sequence>
<dbReference type="AlphaFoldDB" id="A0A918XQA3"/>
<protein>
    <submittedName>
        <fullName evidence="1">Uncharacterized protein</fullName>
    </submittedName>
</protein>
<gene>
    <name evidence="1" type="ORF">GCM10017083_16160</name>
</gene>
<reference evidence="1" key="2">
    <citation type="submission" date="2020-09" db="EMBL/GenBank/DDBJ databases">
        <authorList>
            <person name="Sun Q."/>
            <person name="Kim S."/>
        </authorList>
    </citation>
    <scope>NUCLEOTIDE SEQUENCE</scope>
    <source>
        <strain evidence="1">KCTC 42651</strain>
    </source>
</reference>
<keyword evidence="2" id="KW-1185">Reference proteome</keyword>
<evidence type="ECO:0000313" key="2">
    <source>
        <dbReference type="Proteomes" id="UP000630353"/>
    </source>
</evidence>